<name>A0AA88ABE6_FICCA</name>
<accession>A0AA88ABE6</accession>
<gene>
    <name evidence="1" type="ORF">TIFTF001_011944</name>
</gene>
<proteinExistence type="predicted"/>
<sequence length="117" mass="13072">MFLLGNYLIPGTTQHGSVAYYVPKLMLPLFTELSVLLEPLLALLNGSHSCTMSMDHCGSCSPGFNLFGEIWTFGNPILFDGKATDLEDGIFEVGCTSISRDELMILERFRLQEKFCR</sequence>
<keyword evidence="2" id="KW-1185">Reference proteome</keyword>
<comment type="caution">
    <text evidence="1">The sequence shown here is derived from an EMBL/GenBank/DDBJ whole genome shotgun (WGS) entry which is preliminary data.</text>
</comment>
<dbReference type="AlphaFoldDB" id="A0AA88ABE6"/>
<organism evidence="1 2">
    <name type="scientific">Ficus carica</name>
    <name type="common">Common fig</name>
    <dbReference type="NCBI Taxonomy" id="3494"/>
    <lineage>
        <taxon>Eukaryota</taxon>
        <taxon>Viridiplantae</taxon>
        <taxon>Streptophyta</taxon>
        <taxon>Embryophyta</taxon>
        <taxon>Tracheophyta</taxon>
        <taxon>Spermatophyta</taxon>
        <taxon>Magnoliopsida</taxon>
        <taxon>eudicotyledons</taxon>
        <taxon>Gunneridae</taxon>
        <taxon>Pentapetalae</taxon>
        <taxon>rosids</taxon>
        <taxon>fabids</taxon>
        <taxon>Rosales</taxon>
        <taxon>Moraceae</taxon>
        <taxon>Ficeae</taxon>
        <taxon>Ficus</taxon>
    </lineage>
</organism>
<dbReference type="EMBL" id="BTGU01000015">
    <property type="protein sequence ID" value="GMN42733.1"/>
    <property type="molecule type" value="Genomic_DNA"/>
</dbReference>
<evidence type="ECO:0000313" key="1">
    <source>
        <dbReference type="EMBL" id="GMN42733.1"/>
    </source>
</evidence>
<dbReference type="Proteomes" id="UP001187192">
    <property type="component" value="Unassembled WGS sequence"/>
</dbReference>
<dbReference type="Gramene" id="FCD_00012124-RA">
    <property type="protein sequence ID" value="FCD_00012124-RA:cds"/>
    <property type="gene ID" value="FCD_00012124"/>
</dbReference>
<evidence type="ECO:0000313" key="2">
    <source>
        <dbReference type="Proteomes" id="UP001187192"/>
    </source>
</evidence>
<protein>
    <submittedName>
        <fullName evidence="1">Uncharacterized protein</fullName>
    </submittedName>
</protein>
<reference evidence="1" key="1">
    <citation type="submission" date="2023-07" db="EMBL/GenBank/DDBJ databases">
        <title>draft genome sequence of fig (Ficus carica).</title>
        <authorList>
            <person name="Takahashi T."/>
            <person name="Nishimura K."/>
        </authorList>
    </citation>
    <scope>NUCLEOTIDE SEQUENCE</scope>
</reference>